<evidence type="ECO:0000259" key="13">
    <source>
        <dbReference type="Pfam" id="PF00593"/>
    </source>
</evidence>
<dbReference type="RefSeq" id="WP_119811722.1">
    <property type="nucleotide sequence ID" value="NZ_QYUP01000123.1"/>
</dbReference>
<keyword evidence="6 11" id="KW-0798">TonB box</keyword>
<proteinExistence type="inferred from homology"/>
<keyword evidence="5 10" id="KW-0812">Transmembrane</keyword>
<evidence type="ECO:0000313" key="16">
    <source>
        <dbReference type="Proteomes" id="UP000284006"/>
    </source>
</evidence>
<evidence type="ECO:0000256" key="7">
    <source>
        <dbReference type="ARBA" id="ARBA00023136"/>
    </source>
</evidence>
<dbReference type="EMBL" id="QYUP01000123">
    <property type="protein sequence ID" value="RJG14892.1"/>
    <property type="molecule type" value="Genomic_DNA"/>
</dbReference>
<dbReference type="PANTHER" id="PTHR30069">
    <property type="entry name" value="TONB-DEPENDENT OUTER MEMBRANE RECEPTOR"/>
    <property type="match status" value="1"/>
</dbReference>
<dbReference type="PROSITE" id="PS52016">
    <property type="entry name" value="TONB_DEPENDENT_REC_3"/>
    <property type="match status" value="1"/>
</dbReference>
<keyword evidence="8 15" id="KW-0675">Receptor</keyword>
<keyword evidence="7 10" id="KW-0472">Membrane</keyword>
<name>A0A418XQW4_9BURK</name>
<evidence type="ECO:0000256" key="6">
    <source>
        <dbReference type="ARBA" id="ARBA00023077"/>
    </source>
</evidence>
<evidence type="ECO:0000256" key="2">
    <source>
        <dbReference type="ARBA" id="ARBA00009810"/>
    </source>
</evidence>
<dbReference type="OrthoDB" id="9795928at2"/>
<dbReference type="SUPFAM" id="SSF56935">
    <property type="entry name" value="Porins"/>
    <property type="match status" value="1"/>
</dbReference>
<dbReference type="InterPro" id="IPR036942">
    <property type="entry name" value="Beta-barrel_TonB_sf"/>
</dbReference>
<dbReference type="InterPro" id="IPR012910">
    <property type="entry name" value="Plug_dom"/>
</dbReference>
<evidence type="ECO:0000256" key="5">
    <source>
        <dbReference type="ARBA" id="ARBA00022692"/>
    </source>
</evidence>
<accession>A0A418XQW4</accession>
<feature type="domain" description="TonB-dependent receptor-like beta-barrel" evidence="13">
    <location>
        <begin position="278"/>
        <end position="631"/>
    </location>
</feature>
<comment type="caution">
    <text evidence="15">The sequence shown here is derived from an EMBL/GenBank/DDBJ whole genome shotgun (WGS) entry which is preliminary data.</text>
</comment>
<protein>
    <submittedName>
        <fullName evidence="15">TonB-dependent receptor</fullName>
    </submittedName>
</protein>
<comment type="subcellular location">
    <subcellularLocation>
        <location evidence="1 10">Cell outer membrane</location>
        <topology evidence="1 10">Multi-pass membrane protein</topology>
    </subcellularLocation>
</comment>
<evidence type="ECO:0000259" key="14">
    <source>
        <dbReference type="Pfam" id="PF07715"/>
    </source>
</evidence>
<evidence type="ECO:0000256" key="12">
    <source>
        <dbReference type="SAM" id="SignalP"/>
    </source>
</evidence>
<evidence type="ECO:0000256" key="1">
    <source>
        <dbReference type="ARBA" id="ARBA00004571"/>
    </source>
</evidence>
<dbReference type="Gene3D" id="2.170.130.10">
    <property type="entry name" value="TonB-dependent receptor, plug domain"/>
    <property type="match status" value="1"/>
</dbReference>
<evidence type="ECO:0000313" key="15">
    <source>
        <dbReference type="EMBL" id="RJG14892.1"/>
    </source>
</evidence>
<dbReference type="Proteomes" id="UP000284006">
    <property type="component" value="Unassembled WGS sequence"/>
</dbReference>
<dbReference type="PANTHER" id="PTHR30069:SF40">
    <property type="entry name" value="TONB-DEPENDENT RECEPTOR NMB0964-RELATED"/>
    <property type="match status" value="1"/>
</dbReference>
<dbReference type="Gene3D" id="2.40.170.20">
    <property type="entry name" value="TonB-dependent receptor, beta-barrel domain"/>
    <property type="match status" value="1"/>
</dbReference>
<dbReference type="GO" id="GO:0015344">
    <property type="term" value="F:siderophore uptake transmembrane transporter activity"/>
    <property type="evidence" value="ECO:0007669"/>
    <property type="project" value="TreeGrafter"/>
</dbReference>
<reference evidence="15 16" key="1">
    <citation type="submission" date="2018-09" db="EMBL/GenBank/DDBJ databases">
        <authorList>
            <person name="Zhu H."/>
        </authorList>
    </citation>
    <scope>NUCLEOTIDE SEQUENCE [LARGE SCALE GENOMIC DNA]</scope>
    <source>
        <strain evidence="15 16">K1S02-61</strain>
    </source>
</reference>
<evidence type="ECO:0000256" key="8">
    <source>
        <dbReference type="ARBA" id="ARBA00023170"/>
    </source>
</evidence>
<dbReference type="Pfam" id="PF07715">
    <property type="entry name" value="Plug"/>
    <property type="match status" value="1"/>
</dbReference>
<dbReference type="Pfam" id="PF00593">
    <property type="entry name" value="TonB_dep_Rec_b-barrel"/>
    <property type="match status" value="1"/>
</dbReference>
<evidence type="ECO:0000256" key="11">
    <source>
        <dbReference type="RuleBase" id="RU003357"/>
    </source>
</evidence>
<gene>
    <name evidence="15" type="ORF">D3872_15880</name>
</gene>
<feature type="domain" description="TonB-dependent receptor plug" evidence="14">
    <location>
        <begin position="54"/>
        <end position="153"/>
    </location>
</feature>
<organism evidence="15 16">
    <name type="scientific">Massilia cavernae</name>
    <dbReference type="NCBI Taxonomy" id="2320864"/>
    <lineage>
        <taxon>Bacteria</taxon>
        <taxon>Pseudomonadati</taxon>
        <taxon>Pseudomonadota</taxon>
        <taxon>Betaproteobacteria</taxon>
        <taxon>Burkholderiales</taxon>
        <taxon>Oxalobacteraceae</taxon>
        <taxon>Telluria group</taxon>
        <taxon>Massilia</taxon>
    </lineage>
</organism>
<keyword evidence="9 10" id="KW-0998">Cell outer membrane</keyword>
<keyword evidence="12" id="KW-0732">Signal</keyword>
<dbReference type="AlphaFoldDB" id="A0A418XQW4"/>
<evidence type="ECO:0000256" key="3">
    <source>
        <dbReference type="ARBA" id="ARBA00022448"/>
    </source>
</evidence>
<keyword evidence="16" id="KW-1185">Reference proteome</keyword>
<dbReference type="GO" id="GO:0009279">
    <property type="term" value="C:cell outer membrane"/>
    <property type="evidence" value="ECO:0007669"/>
    <property type="project" value="UniProtKB-SubCell"/>
</dbReference>
<keyword evidence="3 10" id="KW-0813">Transport</keyword>
<sequence length="662" mass="70511">MKVQRTLLASAVLSALAPISHAQTAAPAPDAAPIQKVVVTATPFGTGEGEQILAPAKVLAGDELREKVGSSLGETLSQELGVSASGFGAGASRPIIRGLEGARVKMMENGMAVSDVSGLSNDHAVAAEGAVARQIEILRGPAALLYGSGAIGGLVNVVSERIPTHLEPKTVGQAEVRYGTVDNSRNASGSIDGASGMIGFHIDGNVRRGHDYKIPGAHALGDPASERGRLANSFTEQETAGVGASLIGKRGHVGASVSLLDSLYGIPSGEGARIDQSQTRYDIDSLLNAPLPGFETFKFKLGYTDYGHEEIGADGATEVAFSNRALESRWELAHKPVAGMHGTVGMQTENTHYSAASEHGHVTVPPTHSTSVAGFLVEERDFGPVRMNAGVRLENVKRRPLGHPKRDFDLTSYSVGGMHEFAKGYSAGVTLSVAQRAPSAEELYSEGPHHATETFDIGNATFTKETSHNIELSLQKTSGLLRWKANLFKNKVKDFVFGHITGDIVEDEGEELRERIFEQADASIHGAEAEIGYNQHGQGLSLRAFADMSRGKLDRGGSLPLQPASRAGIDAGYRTGAIRAGMSLVRASTQDRLASFEETVTPGYTQLNANISYTQRMKEHDLTWFLLAKNLLDEDIRLSTSLLKDIAPLPGRNFVFGVRTKF</sequence>
<dbReference type="InterPro" id="IPR037066">
    <property type="entry name" value="Plug_dom_sf"/>
</dbReference>
<feature type="chain" id="PRO_5019485430" evidence="12">
    <location>
        <begin position="23"/>
        <end position="662"/>
    </location>
</feature>
<feature type="signal peptide" evidence="12">
    <location>
        <begin position="1"/>
        <end position="22"/>
    </location>
</feature>
<evidence type="ECO:0000256" key="9">
    <source>
        <dbReference type="ARBA" id="ARBA00023237"/>
    </source>
</evidence>
<dbReference type="InterPro" id="IPR000531">
    <property type="entry name" value="Beta-barrel_TonB"/>
</dbReference>
<dbReference type="GO" id="GO:0044718">
    <property type="term" value="P:siderophore transmembrane transport"/>
    <property type="evidence" value="ECO:0007669"/>
    <property type="project" value="TreeGrafter"/>
</dbReference>
<dbReference type="InterPro" id="IPR039426">
    <property type="entry name" value="TonB-dep_rcpt-like"/>
</dbReference>
<evidence type="ECO:0000256" key="10">
    <source>
        <dbReference type="PROSITE-ProRule" id="PRU01360"/>
    </source>
</evidence>
<keyword evidence="4 10" id="KW-1134">Transmembrane beta strand</keyword>
<evidence type="ECO:0000256" key="4">
    <source>
        <dbReference type="ARBA" id="ARBA00022452"/>
    </source>
</evidence>
<comment type="similarity">
    <text evidence="2 10 11">Belongs to the TonB-dependent receptor family.</text>
</comment>